<dbReference type="Pfam" id="PF04542">
    <property type="entry name" value="Sigma70_r2"/>
    <property type="match status" value="1"/>
</dbReference>
<evidence type="ECO:0000259" key="6">
    <source>
        <dbReference type="Pfam" id="PF04542"/>
    </source>
</evidence>
<evidence type="ECO:0000256" key="4">
    <source>
        <dbReference type="ARBA" id="ARBA00023163"/>
    </source>
</evidence>
<dbReference type="GO" id="GO:0003677">
    <property type="term" value="F:DNA binding"/>
    <property type="evidence" value="ECO:0007669"/>
    <property type="project" value="InterPro"/>
</dbReference>
<keyword evidence="2" id="KW-0805">Transcription regulation</keyword>
<evidence type="ECO:0000259" key="7">
    <source>
        <dbReference type="Pfam" id="PF08281"/>
    </source>
</evidence>
<comment type="caution">
    <text evidence="8">The sequence shown here is derived from an EMBL/GenBank/DDBJ whole genome shotgun (WGS) entry which is preliminary data.</text>
</comment>
<evidence type="ECO:0000256" key="5">
    <source>
        <dbReference type="SAM" id="Phobius"/>
    </source>
</evidence>
<dbReference type="Proteomes" id="UP000283589">
    <property type="component" value="Unassembled WGS sequence"/>
</dbReference>
<dbReference type="Gene3D" id="1.10.10.10">
    <property type="entry name" value="Winged helix-like DNA-binding domain superfamily/Winged helix DNA-binding domain"/>
    <property type="match status" value="1"/>
</dbReference>
<protein>
    <submittedName>
        <fullName evidence="8">RNA polymerase sigma-70 factor</fullName>
    </submittedName>
</protein>
<dbReference type="AlphaFoldDB" id="A0A412WS39"/>
<comment type="similarity">
    <text evidence="1">Belongs to the sigma-70 factor family. ECF subfamily.</text>
</comment>
<gene>
    <name evidence="8" type="ORF">DWW18_21100</name>
</gene>
<dbReference type="GO" id="GO:0006352">
    <property type="term" value="P:DNA-templated transcription initiation"/>
    <property type="evidence" value="ECO:0007669"/>
    <property type="project" value="InterPro"/>
</dbReference>
<reference evidence="8 9" key="1">
    <citation type="submission" date="2018-08" db="EMBL/GenBank/DDBJ databases">
        <title>A genome reference for cultivated species of the human gut microbiota.</title>
        <authorList>
            <person name="Zou Y."/>
            <person name="Xue W."/>
            <person name="Luo G."/>
        </authorList>
    </citation>
    <scope>NUCLEOTIDE SEQUENCE [LARGE SCALE GENOMIC DNA]</scope>
    <source>
        <strain evidence="8 9">AF14-49</strain>
    </source>
</reference>
<dbReference type="InterPro" id="IPR014284">
    <property type="entry name" value="RNA_pol_sigma-70_dom"/>
</dbReference>
<keyword evidence="5" id="KW-0812">Transmembrane</keyword>
<keyword evidence="4" id="KW-0804">Transcription</keyword>
<organism evidence="8 9">
    <name type="scientific">Butyricimonas virosa</name>
    <dbReference type="NCBI Taxonomy" id="544645"/>
    <lineage>
        <taxon>Bacteria</taxon>
        <taxon>Pseudomonadati</taxon>
        <taxon>Bacteroidota</taxon>
        <taxon>Bacteroidia</taxon>
        <taxon>Bacteroidales</taxon>
        <taxon>Odoribacteraceae</taxon>
        <taxon>Butyricimonas</taxon>
    </lineage>
</organism>
<dbReference type="PANTHER" id="PTHR43133:SF46">
    <property type="entry name" value="RNA POLYMERASE SIGMA-70 FACTOR ECF SUBFAMILY"/>
    <property type="match status" value="1"/>
</dbReference>
<dbReference type="InterPro" id="IPR014327">
    <property type="entry name" value="RNA_pol_sigma70_bacteroid"/>
</dbReference>
<dbReference type="InterPro" id="IPR007627">
    <property type="entry name" value="RNA_pol_sigma70_r2"/>
</dbReference>
<evidence type="ECO:0000256" key="2">
    <source>
        <dbReference type="ARBA" id="ARBA00023015"/>
    </source>
</evidence>
<sequence>MSTCCRFHYIKRYPSTRHLPFLFLAIFMVFTPHVSRDVSQINIHANHEDTSPPFISITKIVFCSILIIYLQMKICTQQMAENFIHRLQQKENRAYMELYDHYFAKLHRFARSFVFDGEVAKDIVQNALIKLYENISQLESAVNIGAYLCVTVRNSCLNYLRDQGVEDRHKILYLQAVEQAETLEWLDDEELIKNIKKIITELPEKYRNICELRFYYNLKYSEIAKRLGISENVAKVQIHRAIQKIKEALANNNEHIIGILMFIFPILSLAEPSPLNRE</sequence>
<feature type="transmembrane region" description="Helical" evidence="5">
    <location>
        <begin position="52"/>
        <end position="70"/>
    </location>
</feature>
<dbReference type="CDD" id="cd06171">
    <property type="entry name" value="Sigma70_r4"/>
    <property type="match status" value="1"/>
</dbReference>
<dbReference type="InterPro" id="IPR013325">
    <property type="entry name" value="RNA_pol_sigma_r2"/>
</dbReference>
<evidence type="ECO:0000256" key="1">
    <source>
        <dbReference type="ARBA" id="ARBA00010641"/>
    </source>
</evidence>
<dbReference type="SUPFAM" id="SSF88946">
    <property type="entry name" value="Sigma2 domain of RNA polymerase sigma factors"/>
    <property type="match status" value="1"/>
</dbReference>
<dbReference type="EMBL" id="QRZA01000069">
    <property type="protein sequence ID" value="RGV29981.1"/>
    <property type="molecule type" value="Genomic_DNA"/>
</dbReference>
<dbReference type="NCBIfam" id="TIGR02937">
    <property type="entry name" value="sigma70-ECF"/>
    <property type="match status" value="1"/>
</dbReference>
<dbReference type="Pfam" id="PF08281">
    <property type="entry name" value="Sigma70_r4_2"/>
    <property type="match status" value="1"/>
</dbReference>
<name>A0A412WS39_9BACT</name>
<feature type="domain" description="RNA polymerase sigma-70 region 2" evidence="6">
    <location>
        <begin position="98"/>
        <end position="164"/>
    </location>
</feature>
<feature type="domain" description="RNA polymerase sigma factor 70 region 4 type 2" evidence="7">
    <location>
        <begin position="194"/>
        <end position="245"/>
    </location>
</feature>
<dbReference type="InterPro" id="IPR013249">
    <property type="entry name" value="RNA_pol_sigma70_r4_t2"/>
</dbReference>
<proteinExistence type="inferred from homology"/>
<dbReference type="InterPro" id="IPR039425">
    <property type="entry name" value="RNA_pol_sigma-70-like"/>
</dbReference>
<keyword evidence="3" id="KW-0731">Sigma factor</keyword>
<dbReference type="InterPro" id="IPR036388">
    <property type="entry name" value="WH-like_DNA-bd_sf"/>
</dbReference>
<dbReference type="GO" id="GO:0016987">
    <property type="term" value="F:sigma factor activity"/>
    <property type="evidence" value="ECO:0007669"/>
    <property type="project" value="UniProtKB-KW"/>
</dbReference>
<dbReference type="Gene3D" id="1.10.1740.10">
    <property type="match status" value="1"/>
</dbReference>
<dbReference type="InterPro" id="IPR013324">
    <property type="entry name" value="RNA_pol_sigma_r3/r4-like"/>
</dbReference>
<dbReference type="SUPFAM" id="SSF88659">
    <property type="entry name" value="Sigma3 and sigma4 domains of RNA polymerase sigma factors"/>
    <property type="match status" value="1"/>
</dbReference>
<evidence type="ECO:0000313" key="8">
    <source>
        <dbReference type="EMBL" id="RGV29981.1"/>
    </source>
</evidence>
<keyword evidence="5" id="KW-0472">Membrane</keyword>
<evidence type="ECO:0000313" key="9">
    <source>
        <dbReference type="Proteomes" id="UP000283589"/>
    </source>
</evidence>
<dbReference type="STRING" id="1121130.GCA_000519105_01006"/>
<evidence type="ECO:0000256" key="3">
    <source>
        <dbReference type="ARBA" id="ARBA00023082"/>
    </source>
</evidence>
<dbReference type="PANTHER" id="PTHR43133">
    <property type="entry name" value="RNA POLYMERASE ECF-TYPE SIGMA FACTO"/>
    <property type="match status" value="1"/>
</dbReference>
<accession>A0A412WS39</accession>
<dbReference type="NCBIfam" id="TIGR02985">
    <property type="entry name" value="Sig70_bacteroi1"/>
    <property type="match status" value="1"/>
</dbReference>
<keyword evidence="5" id="KW-1133">Transmembrane helix</keyword>